<evidence type="ECO:0000313" key="2">
    <source>
        <dbReference type="Proteomes" id="UP001065047"/>
    </source>
</evidence>
<comment type="caution">
    <text evidence="1">The sequence shown here is derived from an EMBL/GenBank/DDBJ whole genome shotgun (WGS) entry which is preliminary data.</text>
</comment>
<sequence>METLMSTSAEDLCNLLLPEQKSRTISDIIVDSMVASACWMISEVCAKVDTMTPEERKSFGIGSKERQITQH</sequence>
<organism evidence="1 2">
    <name type="scientific">Acetobacter malorum DSM 14337</name>
    <dbReference type="NCBI Taxonomy" id="1307910"/>
    <lineage>
        <taxon>Bacteria</taxon>
        <taxon>Pseudomonadati</taxon>
        <taxon>Pseudomonadota</taxon>
        <taxon>Alphaproteobacteria</taxon>
        <taxon>Acetobacterales</taxon>
        <taxon>Acetobacteraceae</taxon>
        <taxon>Acetobacter</taxon>
    </lineage>
</organism>
<dbReference type="Proteomes" id="UP001065047">
    <property type="component" value="Unassembled WGS sequence"/>
</dbReference>
<accession>A0ABQ0PYG1</accession>
<name>A0ABQ0PYG1_9PROT</name>
<keyword evidence="2" id="KW-1185">Reference proteome</keyword>
<gene>
    <name evidence="1" type="ORF">AA14337_2896</name>
</gene>
<proteinExistence type="predicted"/>
<protein>
    <submittedName>
        <fullName evidence="1">Uncharacterized protein</fullName>
    </submittedName>
</protein>
<dbReference type="EMBL" id="BAPF01000050">
    <property type="protein sequence ID" value="GBQ84719.1"/>
    <property type="molecule type" value="Genomic_DNA"/>
</dbReference>
<reference evidence="1" key="1">
    <citation type="submission" date="2013-04" db="EMBL/GenBank/DDBJ databases">
        <title>The genome sequencing project of 58 acetic acid bacteria.</title>
        <authorList>
            <person name="Okamoto-Kainuma A."/>
            <person name="Ishikawa M."/>
            <person name="Umino S."/>
            <person name="Koizumi Y."/>
            <person name="Shiwa Y."/>
            <person name="Yoshikawa H."/>
            <person name="Matsutani M."/>
            <person name="Matsushita K."/>
        </authorList>
    </citation>
    <scope>NUCLEOTIDE SEQUENCE</scope>
    <source>
        <strain evidence="1">DSM 14337</strain>
    </source>
</reference>
<evidence type="ECO:0000313" key="1">
    <source>
        <dbReference type="EMBL" id="GBQ84719.1"/>
    </source>
</evidence>